<sequence>MDVTSRVTVSEPVRAPIAMLARLSSDGSTGSTPDA</sequence>
<dbReference type="AlphaFoldDB" id="A0A251XK56"/>
<dbReference type="EMBL" id="MDHH01000001">
    <property type="protein sequence ID" value="OUE03885.1"/>
    <property type="molecule type" value="Genomic_DNA"/>
</dbReference>
<protein>
    <submittedName>
        <fullName evidence="1">Uncharacterized protein</fullName>
    </submittedName>
</protein>
<keyword evidence="2" id="KW-1185">Reference proteome</keyword>
<proteinExistence type="predicted"/>
<name>A0A251XK56_CLAMM</name>
<organism evidence="1 2">
    <name type="scientific">Clavibacter michiganensis subsp. michiganensis</name>
    <dbReference type="NCBI Taxonomy" id="33013"/>
    <lineage>
        <taxon>Bacteria</taxon>
        <taxon>Bacillati</taxon>
        <taxon>Actinomycetota</taxon>
        <taxon>Actinomycetes</taxon>
        <taxon>Micrococcales</taxon>
        <taxon>Microbacteriaceae</taxon>
        <taxon>Clavibacter</taxon>
    </lineage>
</organism>
<dbReference type="Proteomes" id="UP000195062">
    <property type="component" value="Unassembled WGS sequence"/>
</dbReference>
<comment type="caution">
    <text evidence="1">The sequence shown here is derived from an EMBL/GenBank/DDBJ whole genome shotgun (WGS) entry which is preliminary data.</text>
</comment>
<reference evidence="1 2" key="1">
    <citation type="submission" date="2016-08" db="EMBL/GenBank/DDBJ databases">
        <title>Genome sequence of Clavibacter michiganensis subsp. michiganensis strain CASJ007.</title>
        <authorList>
            <person name="Thapa S.P."/>
            <person name="Coaker G."/>
        </authorList>
    </citation>
    <scope>NUCLEOTIDE SEQUENCE [LARGE SCALE GENOMIC DNA]</scope>
    <source>
        <strain evidence="1">CASJ007</strain>
    </source>
</reference>
<gene>
    <name evidence="1" type="ORF">CMMCAS07_02990</name>
</gene>
<accession>A0A251XK56</accession>
<evidence type="ECO:0000313" key="2">
    <source>
        <dbReference type="Proteomes" id="UP000195062"/>
    </source>
</evidence>
<evidence type="ECO:0000313" key="1">
    <source>
        <dbReference type="EMBL" id="OUE03885.1"/>
    </source>
</evidence>